<accession>A0A8D9E3R7</accession>
<proteinExistence type="predicted"/>
<sequence length="151" mass="16662">MKLNRFVAAVVAEVEGPVGVMGMFSLFPRLERFAVNMFIILFGVLANVRRRLVFPFESEEVTSRRIVRGVRELRGVAAVELFPLDVGALLLREYLGPRLVGVGGPGFWYVVCPLSFFFGNSSSRSLLTTGRPFLISSSLGRRGFMVCVSPG</sequence>
<reference evidence="1" key="1">
    <citation type="submission" date="2021-05" db="EMBL/GenBank/DDBJ databases">
        <authorList>
            <person name="Alioto T."/>
            <person name="Alioto T."/>
            <person name="Gomez Garrido J."/>
        </authorList>
    </citation>
    <scope>NUCLEOTIDE SEQUENCE</scope>
</reference>
<name>A0A8D9E3R7_9HEMI</name>
<dbReference type="AlphaFoldDB" id="A0A8D9E3R7"/>
<dbReference type="EMBL" id="HBUF01407014">
    <property type="protein sequence ID" value="CAG6738269.1"/>
    <property type="molecule type" value="Transcribed_RNA"/>
</dbReference>
<evidence type="ECO:0000313" key="1">
    <source>
        <dbReference type="EMBL" id="CAG6738269.1"/>
    </source>
</evidence>
<organism evidence="1">
    <name type="scientific">Cacopsylla melanoneura</name>
    <dbReference type="NCBI Taxonomy" id="428564"/>
    <lineage>
        <taxon>Eukaryota</taxon>
        <taxon>Metazoa</taxon>
        <taxon>Ecdysozoa</taxon>
        <taxon>Arthropoda</taxon>
        <taxon>Hexapoda</taxon>
        <taxon>Insecta</taxon>
        <taxon>Pterygota</taxon>
        <taxon>Neoptera</taxon>
        <taxon>Paraneoptera</taxon>
        <taxon>Hemiptera</taxon>
        <taxon>Sternorrhyncha</taxon>
        <taxon>Psylloidea</taxon>
        <taxon>Psyllidae</taxon>
        <taxon>Psyllinae</taxon>
        <taxon>Cacopsylla</taxon>
    </lineage>
</organism>
<protein>
    <submittedName>
        <fullName evidence="1">Uncharacterized protein</fullName>
    </submittedName>
</protein>